<dbReference type="CDD" id="cd02933">
    <property type="entry name" value="OYE_like_FMN"/>
    <property type="match status" value="1"/>
</dbReference>
<evidence type="ECO:0000313" key="3">
    <source>
        <dbReference type="Proteomes" id="UP001302652"/>
    </source>
</evidence>
<dbReference type="PANTHER" id="PTHR22893">
    <property type="entry name" value="NADH OXIDOREDUCTASE-RELATED"/>
    <property type="match status" value="1"/>
</dbReference>
<name>A0ABZ0EJ53_9BURK</name>
<dbReference type="EMBL" id="CP136512">
    <property type="protein sequence ID" value="WOD16322.1"/>
    <property type="molecule type" value="Genomic_DNA"/>
</dbReference>
<dbReference type="SUPFAM" id="SSF51395">
    <property type="entry name" value="FMN-linked oxidoreductases"/>
    <property type="match status" value="1"/>
</dbReference>
<gene>
    <name evidence="2" type="ORF">RW095_10400</name>
</gene>
<reference evidence="2 3" key="1">
    <citation type="submission" date="2023-10" db="EMBL/GenBank/DDBJ databases">
        <title>Surface-active antibiotics is a multifunctional adaptation for post-fire microbes.</title>
        <authorList>
            <person name="Liu M.D."/>
            <person name="Du Y."/>
            <person name="Koupaei S.K."/>
            <person name="Kim N.R."/>
            <person name="Zhang W."/>
            <person name="Traxler M.F."/>
        </authorList>
    </citation>
    <scope>NUCLEOTIDE SEQUENCE [LARGE SCALE GENOMIC DNA]</scope>
    <source>
        <strain evidence="2 3">F3</strain>
    </source>
</reference>
<protein>
    <submittedName>
        <fullName evidence="2">Alkene reductase</fullName>
    </submittedName>
</protein>
<organism evidence="2 3">
    <name type="scientific">Paraburkholderia kirstenboschensis</name>
    <dbReference type="NCBI Taxonomy" id="1245436"/>
    <lineage>
        <taxon>Bacteria</taxon>
        <taxon>Pseudomonadati</taxon>
        <taxon>Pseudomonadota</taxon>
        <taxon>Betaproteobacteria</taxon>
        <taxon>Burkholderiales</taxon>
        <taxon>Burkholderiaceae</taxon>
        <taxon>Paraburkholderia</taxon>
    </lineage>
</organism>
<evidence type="ECO:0000313" key="2">
    <source>
        <dbReference type="EMBL" id="WOD16322.1"/>
    </source>
</evidence>
<dbReference type="InterPro" id="IPR045247">
    <property type="entry name" value="Oye-like"/>
</dbReference>
<accession>A0ABZ0EJ53</accession>
<feature type="domain" description="NADH:flavin oxidoreductase/NADH oxidase N-terminal" evidence="1">
    <location>
        <begin position="4"/>
        <end position="328"/>
    </location>
</feature>
<dbReference type="RefSeq" id="WP_317018899.1">
    <property type="nucleotide sequence ID" value="NZ_CP136512.1"/>
</dbReference>
<dbReference type="Gene3D" id="3.20.20.70">
    <property type="entry name" value="Aldolase class I"/>
    <property type="match status" value="1"/>
</dbReference>
<dbReference type="PANTHER" id="PTHR22893:SF98">
    <property type="entry name" value="OXIDOREDUCTASE"/>
    <property type="match status" value="1"/>
</dbReference>
<dbReference type="InterPro" id="IPR013785">
    <property type="entry name" value="Aldolase_TIM"/>
</dbReference>
<keyword evidence="3" id="KW-1185">Reference proteome</keyword>
<proteinExistence type="predicted"/>
<dbReference type="Proteomes" id="UP001302652">
    <property type="component" value="Chromosome 2"/>
</dbReference>
<dbReference type="InterPro" id="IPR001155">
    <property type="entry name" value="OxRdtase_FMN_N"/>
</dbReference>
<sequence>MPTLFDPLQIGDLTLSNRIIMAPLTRQRAEEIRVPNALMAKYYAERATAGLIISEATSVTPQGVGYAETPGIWSQEQVEGWKLVTNAVHAAGGKIFLQLWHVGRISDPLFLDGELPVAPSALAPKGHVSLVRPERPYVTPRALELDEIAGVVQAFRKGAENAKAAGFDGVEVHGANGYLLDQFLQDSTNKRTDAYGGPIENRARLLLEITDACIGVWGANRVGVHLAPRRDSHDMGDSDPASTFGYVARELGKRKIAFIAAREALGEDRLGPQLKKEFGGPYIANEKFTKETAQQVLDAGEADAVAWGQLFIANPDLVRRFATNAPLNKPNPATYYARGETGYIDYPALETVE</sequence>
<dbReference type="Pfam" id="PF00724">
    <property type="entry name" value="Oxidored_FMN"/>
    <property type="match status" value="1"/>
</dbReference>
<evidence type="ECO:0000259" key="1">
    <source>
        <dbReference type="Pfam" id="PF00724"/>
    </source>
</evidence>